<dbReference type="PROSITE" id="PS51671">
    <property type="entry name" value="ACT"/>
    <property type="match status" value="1"/>
</dbReference>
<dbReference type="GO" id="GO:0008864">
    <property type="term" value="F:formyltetrahydrofolate deformylase activity"/>
    <property type="evidence" value="ECO:0007669"/>
    <property type="project" value="InterPro"/>
</dbReference>
<evidence type="ECO:0000256" key="1">
    <source>
        <dbReference type="ARBA" id="ARBA00022563"/>
    </source>
</evidence>
<dbReference type="GeneID" id="35003819"/>
<dbReference type="Proteomes" id="UP000198888">
    <property type="component" value="Unassembled WGS sequence"/>
</dbReference>
<dbReference type="EMBL" id="FNYR01000002">
    <property type="protein sequence ID" value="SEI53273.1"/>
    <property type="molecule type" value="Genomic_DNA"/>
</dbReference>
<dbReference type="SUPFAM" id="SSF53328">
    <property type="entry name" value="Formyltransferase"/>
    <property type="match status" value="1"/>
</dbReference>
<keyword evidence="6" id="KW-1185">Reference proteome</keyword>
<dbReference type="InterPro" id="IPR045865">
    <property type="entry name" value="ACT-like_dom_sf"/>
</dbReference>
<accession>A0A1H6RBZ7</accession>
<dbReference type="KEGG" id="hae:halTADL_3051"/>
<dbReference type="AlphaFoldDB" id="A0A1H6RBZ7"/>
<dbReference type="InterPro" id="IPR036477">
    <property type="entry name" value="Formyl_transf_N_sf"/>
</dbReference>
<evidence type="ECO:0000256" key="3">
    <source>
        <dbReference type="SAM" id="MobiDB-lite"/>
    </source>
</evidence>
<evidence type="ECO:0000313" key="5">
    <source>
        <dbReference type="EMBL" id="SEI53273.1"/>
    </source>
</evidence>
<evidence type="ECO:0000256" key="2">
    <source>
        <dbReference type="ARBA" id="ARBA00022801"/>
    </source>
</evidence>
<dbReference type="NCBIfam" id="NF004684">
    <property type="entry name" value="PRK06027.1"/>
    <property type="match status" value="1"/>
</dbReference>
<dbReference type="SUPFAM" id="SSF55021">
    <property type="entry name" value="ACT-like"/>
    <property type="match status" value="1"/>
</dbReference>
<name>A0A1H6RBZ7_9EURY</name>
<feature type="domain" description="ACT" evidence="4">
    <location>
        <begin position="7"/>
        <end position="84"/>
    </location>
</feature>
<organism evidence="5 6">
    <name type="scientific">Halohasta litchfieldiae</name>
    <dbReference type="NCBI Taxonomy" id="1073996"/>
    <lineage>
        <taxon>Archaea</taxon>
        <taxon>Methanobacteriati</taxon>
        <taxon>Methanobacteriota</taxon>
        <taxon>Stenosarchaea group</taxon>
        <taxon>Halobacteria</taxon>
        <taxon>Halobacteriales</taxon>
        <taxon>Haloferacaceae</taxon>
        <taxon>Halohasta</taxon>
    </lineage>
</organism>
<dbReference type="Gene3D" id="3.40.50.170">
    <property type="entry name" value="Formyl transferase, N-terminal domain"/>
    <property type="match status" value="1"/>
</dbReference>
<dbReference type="OrthoDB" id="27277at2157"/>
<dbReference type="RefSeq" id="WP_089670844.1">
    <property type="nucleotide sequence ID" value="NZ_CP024845.1"/>
</dbReference>
<dbReference type="PIRSF" id="PIRSF036480">
    <property type="entry name" value="FormyFH4_hydr"/>
    <property type="match status" value="1"/>
</dbReference>
<dbReference type="InterPro" id="IPR002912">
    <property type="entry name" value="ACT_dom"/>
</dbReference>
<dbReference type="Gene3D" id="3.30.70.260">
    <property type="match status" value="1"/>
</dbReference>
<proteinExistence type="predicted"/>
<reference evidence="5 6" key="1">
    <citation type="submission" date="2016-10" db="EMBL/GenBank/DDBJ databases">
        <authorList>
            <person name="de Groot N.N."/>
        </authorList>
    </citation>
    <scope>NUCLEOTIDE SEQUENCE [LARGE SCALE GENOMIC DNA]</scope>
    <source>
        <strain evidence="5 6">DSM 22187</strain>
    </source>
</reference>
<keyword evidence="2" id="KW-0378">Hydrolase</keyword>
<dbReference type="GO" id="GO:0006730">
    <property type="term" value="P:one-carbon metabolic process"/>
    <property type="evidence" value="ECO:0007669"/>
    <property type="project" value="UniProtKB-KW"/>
</dbReference>
<dbReference type="Pfam" id="PF13740">
    <property type="entry name" value="ACT_6"/>
    <property type="match status" value="1"/>
</dbReference>
<dbReference type="InterPro" id="IPR004810">
    <property type="entry name" value="PurU"/>
</dbReference>
<sequence length="322" mass="35448">MTTELTEITVIGGDKTGLIARVTTLLFERGINIEDLDQAVRDGLFRMSMRVDTSEISTDPDELREALSELGRELGVEIQVRFPSDRETRRIAVCVTKESHCLETLLEAADAGELDVEVGAVIGNRGKLRDLAESYDVPFYDVGDGKGSPDEDRMLDILAEHDVDLIVLARYMRILGPKIVFRYEDRIINIHPSLLPAFPGAAAYRQAKEEGVRIAGVTAHYVTTDLDQGPIITQRAFDVPDDALIDEIKARGQPLEAEALLEAVEMHLDDAVAVHRGRTSLRDEADPSDYQLGLSKEAQKANPTEPVDGDIEKSDAPTLAND</sequence>
<gene>
    <name evidence="5" type="ORF">SAMN05444271_10274</name>
</gene>
<dbReference type="Pfam" id="PF00551">
    <property type="entry name" value="Formyl_trans_N"/>
    <property type="match status" value="1"/>
</dbReference>
<protein>
    <submittedName>
        <fullName evidence="5">Formyltetrahydrofolate deformylase</fullName>
    </submittedName>
</protein>
<dbReference type="PRINTS" id="PR01575">
    <property type="entry name" value="FFH4HYDRLASE"/>
</dbReference>
<accession>A0A2H4Q5U8</accession>
<feature type="region of interest" description="Disordered" evidence="3">
    <location>
        <begin position="279"/>
        <end position="322"/>
    </location>
</feature>
<dbReference type="PANTHER" id="PTHR42706:SF1">
    <property type="entry name" value="FORMYLTETRAHYDROFOLATE DEFORMYLASE 2, MITOCHONDRIAL"/>
    <property type="match status" value="1"/>
</dbReference>
<keyword evidence="1" id="KW-0554">One-carbon metabolism</keyword>
<dbReference type="InterPro" id="IPR002376">
    <property type="entry name" value="Formyl_transf_N"/>
</dbReference>
<evidence type="ECO:0000313" key="6">
    <source>
        <dbReference type="Proteomes" id="UP000198888"/>
    </source>
</evidence>
<dbReference type="PANTHER" id="PTHR42706">
    <property type="entry name" value="FORMYLTETRAHYDROFOLATE DEFORMYLASE"/>
    <property type="match status" value="1"/>
</dbReference>
<dbReference type="STRING" id="1073996.SAMN05444271_10274"/>
<evidence type="ECO:0000259" key="4">
    <source>
        <dbReference type="PROSITE" id="PS51671"/>
    </source>
</evidence>
<dbReference type="GO" id="GO:0006189">
    <property type="term" value="P:'de novo' IMP biosynthetic process"/>
    <property type="evidence" value="ECO:0007669"/>
    <property type="project" value="InterPro"/>
</dbReference>